<evidence type="ECO:0000313" key="1">
    <source>
        <dbReference type="EMBL" id="CAH2012668.1"/>
    </source>
</evidence>
<proteinExistence type="predicted"/>
<dbReference type="AlphaFoldDB" id="A0A9P0MEK3"/>
<dbReference type="Proteomes" id="UP001152888">
    <property type="component" value="Unassembled WGS sequence"/>
</dbReference>
<accession>A0A9P0MEK3</accession>
<protein>
    <submittedName>
        <fullName evidence="1">Uncharacterized protein</fullName>
    </submittedName>
</protein>
<name>A0A9P0MEK3_ACAOB</name>
<comment type="caution">
    <text evidence="1">The sequence shown here is derived from an EMBL/GenBank/DDBJ whole genome shotgun (WGS) entry which is preliminary data.</text>
</comment>
<gene>
    <name evidence="1" type="ORF">ACAOBT_LOCUS32949</name>
</gene>
<evidence type="ECO:0000313" key="2">
    <source>
        <dbReference type="Proteomes" id="UP001152888"/>
    </source>
</evidence>
<organism evidence="1 2">
    <name type="scientific">Acanthoscelides obtectus</name>
    <name type="common">Bean weevil</name>
    <name type="synonym">Bruchus obtectus</name>
    <dbReference type="NCBI Taxonomy" id="200917"/>
    <lineage>
        <taxon>Eukaryota</taxon>
        <taxon>Metazoa</taxon>
        <taxon>Ecdysozoa</taxon>
        <taxon>Arthropoda</taxon>
        <taxon>Hexapoda</taxon>
        <taxon>Insecta</taxon>
        <taxon>Pterygota</taxon>
        <taxon>Neoptera</taxon>
        <taxon>Endopterygota</taxon>
        <taxon>Coleoptera</taxon>
        <taxon>Polyphaga</taxon>
        <taxon>Cucujiformia</taxon>
        <taxon>Chrysomeloidea</taxon>
        <taxon>Chrysomelidae</taxon>
        <taxon>Bruchinae</taxon>
        <taxon>Bruchini</taxon>
        <taxon>Acanthoscelides</taxon>
    </lineage>
</organism>
<dbReference type="EMBL" id="CAKOFQ010008204">
    <property type="protein sequence ID" value="CAH2012668.1"/>
    <property type="molecule type" value="Genomic_DNA"/>
</dbReference>
<keyword evidence="2" id="KW-1185">Reference proteome</keyword>
<sequence length="66" mass="7397">MSGKEITCRCSASYIFVGEYHVAAAYFSYAQFCQSLCRLHLTLLLDVKKIISSTSKRMQKTIRAAG</sequence>
<reference evidence="1" key="1">
    <citation type="submission" date="2022-03" db="EMBL/GenBank/DDBJ databases">
        <authorList>
            <person name="Sayadi A."/>
        </authorList>
    </citation>
    <scope>NUCLEOTIDE SEQUENCE</scope>
</reference>